<dbReference type="InterPro" id="IPR013320">
    <property type="entry name" value="ConA-like_dom_sf"/>
</dbReference>
<dbReference type="Gene3D" id="2.60.120.200">
    <property type="match status" value="1"/>
</dbReference>
<keyword evidence="5 15" id="KW-0479">Metal-binding</keyword>
<feature type="domain" description="MAM" evidence="19">
    <location>
        <begin position="215"/>
        <end position="377"/>
    </location>
</feature>
<evidence type="ECO:0000256" key="1">
    <source>
        <dbReference type="ARBA" id="ARBA00004479"/>
    </source>
</evidence>
<dbReference type="FunFam" id="2.60.120.200:FF:000037">
    <property type="entry name" value="Meprin A subunit"/>
    <property type="match status" value="1"/>
</dbReference>
<dbReference type="PROSITE" id="PS51864">
    <property type="entry name" value="ASTACIN"/>
    <property type="match status" value="1"/>
</dbReference>
<feature type="region of interest" description="Disordered" evidence="17">
    <location>
        <begin position="552"/>
        <end position="575"/>
    </location>
</feature>
<feature type="domain" description="Peptidase M12A" evidence="21">
    <location>
        <begin position="14"/>
        <end position="208"/>
    </location>
</feature>
<feature type="transmembrane region" description="Helical" evidence="18">
    <location>
        <begin position="578"/>
        <end position="598"/>
    </location>
</feature>
<evidence type="ECO:0000256" key="2">
    <source>
        <dbReference type="ARBA" id="ARBA00022536"/>
    </source>
</evidence>
<dbReference type="InterPro" id="IPR006026">
    <property type="entry name" value="Peptidase_Metallo"/>
</dbReference>
<evidence type="ECO:0000256" key="11">
    <source>
        <dbReference type="ARBA" id="ARBA00023136"/>
    </source>
</evidence>
<dbReference type="InterPro" id="IPR008974">
    <property type="entry name" value="TRAF-like"/>
</dbReference>
<sequence length="619" mass="69183">MEGDIDMDEEDLRNSIIGEQYRWPMPIPYVLEDSLEINAKGVILKAFEEYRLKTCIDFKPWTGEENYIGVFKGSGCFSSVGNRREGKQRLSIGSNCDRLGTVEHEFLHALGFWHEQSRADRDDYVNIVWSEITPGKEHNFNKYDDTVSSALGVPYDYGSVMHYGKTAFNIGELPTIVTKIPAFGDVIGQRMGFSDSDLKKLSRLYNCTSSSTFLDMCGFEQANVCGMITDTEKDGWKRVTKAVGGPQTDYTVMGRCEGAGYFMHFDGSPGHTALLESRLLYPYRHFQCLRFYLYQSGASQDQLRVYIREYEEGDTKGTLRFIDIISGGVKDSWELHHVRLNASRKFRVVFEGVKGAGGSAGGLSLDDINLSETQCPHHTWRIRNFTHLLATAVPGDKLYSPRFLSPEGYTFQVGLYINGRSSPGSMAIYFHLTSGPHDEYLKWPCPWQQATMALMDQNPDIRQGMNNYRMVTTDPNKSDKNPDGTVEYFWDNPRKVGSLVTDSDGTQFYRGPGSGTSAFITHGRLKSRAYIKTDDAIFLLSVDDVSSLVSPTTRSCGDSCQGGQSEPQAPNGTPTATVAVSACAGILMLVAVVSSVLMGRWYRRRGVKDDERGLEMESS</sequence>
<gene>
    <name evidence="22" type="ORF">ACEWY4_014094</name>
</gene>
<feature type="domain" description="MATH" evidence="20">
    <location>
        <begin position="375"/>
        <end position="542"/>
    </location>
</feature>
<evidence type="ECO:0000256" key="15">
    <source>
        <dbReference type="PROSITE-ProRule" id="PRU01211"/>
    </source>
</evidence>
<evidence type="ECO:0000259" key="19">
    <source>
        <dbReference type="PROSITE" id="PS50060"/>
    </source>
</evidence>
<evidence type="ECO:0000256" key="7">
    <source>
        <dbReference type="ARBA" id="ARBA00022801"/>
    </source>
</evidence>
<evidence type="ECO:0000256" key="8">
    <source>
        <dbReference type="ARBA" id="ARBA00022833"/>
    </source>
</evidence>
<keyword evidence="3 15" id="KW-0645">Protease</keyword>
<name>A0ABD1JRB7_9TELE</name>
<comment type="caution">
    <text evidence="22">The sequence shown here is derived from an EMBL/GenBank/DDBJ whole genome shotgun (WGS) entry which is preliminary data.</text>
</comment>
<dbReference type="SUPFAM" id="SSF49899">
    <property type="entry name" value="Concanavalin A-like lectins/glucanases"/>
    <property type="match status" value="1"/>
</dbReference>
<keyword evidence="12" id="KW-0865">Zymogen</keyword>
<comment type="subcellular location">
    <subcellularLocation>
        <location evidence="1">Membrane</location>
        <topology evidence="1">Single-pass type I membrane protein</topology>
    </subcellularLocation>
</comment>
<dbReference type="PANTHER" id="PTHR10127">
    <property type="entry name" value="DISCOIDIN, CUB, EGF, LAMININ , AND ZINC METALLOPROTEASE DOMAIN CONTAINING"/>
    <property type="match status" value="1"/>
</dbReference>
<dbReference type="Pfam" id="PF22486">
    <property type="entry name" value="MATH_2"/>
    <property type="match status" value="1"/>
</dbReference>
<evidence type="ECO:0000256" key="17">
    <source>
        <dbReference type="SAM" id="MobiDB-lite"/>
    </source>
</evidence>
<evidence type="ECO:0000256" key="4">
    <source>
        <dbReference type="ARBA" id="ARBA00022692"/>
    </source>
</evidence>
<protein>
    <recommendedName>
        <fullName evidence="16">Metalloendopeptidase</fullName>
        <ecNumber evidence="16">3.4.24.-</ecNumber>
    </recommendedName>
</protein>
<dbReference type="SMART" id="SM00137">
    <property type="entry name" value="MAM"/>
    <property type="match status" value="1"/>
</dbReference>
<evidence type="ECO:0000259" key="21">
    <source>
        <dbReference type="PROSITE" id="PS51864"/>
    </source>
</evidence>
<keyword evidence="10 15" id="KW-0482">Metalloprotease</keyword>
<evidence type="ECO:0000256" key="5">
    <source>
        <dbReference type="ARBA" id="ARBA00022723"/>
    </source>
</evidence>
<evidence type="ECO:0000313" key="22">
    <source>
        <dbReference type="EMBL" id="KAL2089406.1"/>
    </source>
</evidence>
<dbReference type="PANTHER" id="PTHR10127:SF882">
    <property type="entry name" value="MEPRIN A SUBUNIT"/>
    <property type="match status" value="1"/>
</dbReference>
<keyword evidence="23" id="KW-1185">Reference proteome</keyword>
<dbReference type="GO" id="GO:0006508">
    <property type="term" value="P:proteolysis"/>
    <property type="evidence" value="ECO:0007669"/>
    <property type="project" value="UniProtKB-KW"/>
</dbReference>
<feature type="binding site" evidence="15">
    <location>
        <position position="104"/>
    </location>
    <ligand>
        <name>Zn(2+)</name>
        <dbReference type="ChEBI" id="CHEBI:29105"/>
        <note>catalytic</note>
    </ligand>
</feature>
<dbReference type="Gene3D" id="3.40.390.10">
    <property type="entry name" value="Collagenase (Catalytic Domain)"/>
    <property type="match status" value="1"/>
</dbReference>
<dbReference type="Proteomes" id="UP001591681">
    <property type="component" value="Unassembled WGS sequence"/>
</dbReference>
<evidence type="ECO:0000256" key="13">
    <source>
        <dbReference type="ARBA" id="ARBA00023157"/>
    </source>
</evidence>
<dbReference type="Pfam" id="PF01400">
    <property type="entry name" value="Astacin"/>
    <property type="match status" value="1"/>
</dbReference>
<dbReference type="GO" id="GO:0008270">
    <property type="term" value="F:zinc ion binding"/>
    <property type="evidence" value="ECO:0007669"/>
    <property type="project" value="UniProtKB-UniRule"/>
</dbReference>
<dbReference type="PRINTS" id="PR00480">
    <property type="entry name" value="ASTACIN"/>
</dbReference>
<evidence type="ECO:0000256" key="6">
    <source>
        <dbReference type="ARBA" id="ARBA00022729"/>
    </source>
</evidence>
<evidence type="ECO:0000256" key="12">
    <source>
        <dbReference type="ARBA" id="ARBA00023145"/>
    </source>
</evidence>
<dbReference type="GO" id="GO:0016020">
    <property type="term" value="C:membrane"/>
    <property type="evidence" value="ECO:0007669"/>
    <property type="project" value="UniProtKB-SubCell"/>
</dbReference>
<feature type="binding site" evidence="15">
    <location>
        <position position="114"/>
    </location>
    <ligand>
        <name>Zn(2+)</name>
        <dbReference type="ChEBI" id="CHEBI:29105"/>
        <note>catalytic</note>
    </ligand>
</feature>
<dbReference type="Gene3D" id="2.60.210.10">
    <property type="entry name" value="Apoptosis, Tumor Necrosis Factor Receptor Associated Protein 2, Chain A"/>
    <property type="match status" value="1"/>
</dbReference>
<evidence type="ECO:0000313" key="23">
    <source>
        <dbReference type="Proteomes" id="UP001591681"/>
    </source>
</evidence>
<dbReference type="EMBL" id="JBHFQA010000012">
    <property type="protein sequence ID" value="KAL2089406.1"/>
    <property type="molecule type" value="Genomic_DNA"/>
</dbReference>
<feature type="binding site" evidence="15">
    <location>
        <position position="108"/>
    </location>
    <ligand>
        <name>Zn(2+)</name>
        <dbReference type="ChEBI" id="CHEBI:29105"/>
        <note>catalytic</note>
    </ligand>
</feature>
<dbReference type="SUPFAM" id="SSF49599">
    <property type="entry name" value="TRAF domain-like"/>
    <property type="match status" value="1"/>
</dbReference>
<feature type="active site" evidence="15">
    <location>
        <position position="105"/>
    </location>
</feature>
<dbReference type="InterPro" id="IPR002083">
    <property type="entry name" value="MATH/TRAF_dom"/>
</dbReference>
<evidence type="ECO:0000256" key="16">
    <source>
        <dbReference type="RuleBase" id="RU361183"/>
    </source>
</evidence>
<evidence type="ECO:0000256" key="9">
    <source>
        <dbReference type="ARBA" id="ARBA00022989"/>
    </source>
</evidence>
<dbReference type="FunFam" id="3.40.390.10:FF:000015">
    <property type="entry name" value="Meprin A subunit"/>
    <property type="match status" value="1"/>
</dbReference>
<dbReference type="Pfam" id="PF00629">
    <property type="entry name" value="MAM"/>
    <property type="match status" value="1"/>
</dbReference>
<dbReference type="InterPro" id="IPR024079">
    <property type="entry name" value="MetalloPept_cat_dom_sf"/>
</dbReference>
<dbReference type="InterPro" id="IPR000998">
    <property type="entry name" value="MAM_dom"/>
</dbReference>
<keyword evidence="9 18" id="KW-1133">Transmembrane helix</keyword>
<evidence type="ECO:0000256" key="3">
    <source>
        <dbReference type="ARBA" id="ARBA00022670"/>
    </source>
</evidence>
<keyword evidence="13" id="KW-1015">Disulfide bond</keyword>
<proteinExistence type="predicted"/>
<evidence type="ECO:0000256" key="14">
    <source>
        <dbReference type="ARBA" id="ARBA00023180"/>
    </source>
</evidence>
<dbReference type="PROSITE" id="PS50144">
    <property type="entry name" value="MATH"/>
    <property type="match status" value="1"/>
</dbReference>
<comment type="cofactor">
    <cofactor evidence="15 16">
        <name>Zn(2+)</name>
        <dbReference type="ChEBI" id="CHEBI:29105"/>
    </cofactor>
    <text evidence="15 16">Binds 1 zinc ion per subunit.</text>
</comment>
<accession>A0ABD1JRB7</accession>
<keyword evidence="2" id="KW-0245">EGF-like domain</keyword>
<organism evidence="22 23">
    <name type="scientific">Coilia grayii</name>
    <name type="common">Gray's grenadier anchovy</name>
    <dbReference type="NCBI Taxonomy" id="363190"/>
    <lineage>
        <taxon>Eukaryota</taxon>
        <taxon>Metazoa</taxon>
        <taxon>Chordata</taxon>
        <taxon>Craniata</taxon>
        <taxon>Vertebrata</taxon>
        <taxon>Euteleostomi</taxon>
        <taxon>Actinopterygii</taxon>
        <taxon>Neopterygii</taxon>
        <taxon>Teleostei</taxon>
        <taxon>Clupei</taxon>
        <taxon>Clupeiformes</taxon>
        <taxon>Clupeoidei</taxon>
        <taxon>Engraulidae</taxon>
        <taxon>Coilinae</taxon>
        <taxon>Coilia</taxon>
    </lineage>
</organism>
<evidence type="ECO:0000259" key="20">
    <source>
        <dbReference type="PROSITE" id="PS50144"/>
    </source>
</evidence>
<dbReference type="PROSITE" id="PS50060">
    <property type="entry name" value="MAM_2"/>
    <property type="match status" value="1"/>
</dbReference>
<reference evidence="22 23" key="1">
    <citation type="submission" date="2024-09" db="EMBL/GenBank/DDBJ databases">
        <title>A chromosome-level genome assembly of Gray's grenadier anchovy, Coilia grayii.</title>
        <authorList>
            <person name="Fu Z."/>
        </authorList>
    </citation>
    <scope>NUCLEOTIDE SEQUENCE [LARGE SCALE GENOMIC DNA]</scope>
    <source>
        <strain evidence="22">G4</strain>
        <tissue evidence="22">Muscle</tissue>
    </source>
</reference>
<dbReference type="EC" id="3.4.24.-" evidence="16"/>
<keyword evidence="6" id="KW-0732">Signal</keyword>
<keyword evidence="14" id="KW-0325">Glycoprotein</keyword>
<dbReference type="SMART" id="SM00061">
    <property type="entry name" value="MATH"/>
    <property type="match status" value="1"/>
</dbReference>
<dbReference type="SMART" id="SM00235">
    <property type="entry name" value="ZnMc"/>
    <property type="match status" value="1"/>
</dbReference>
<evidence type="ECO:0000256" key="18">
    <source>
        <dbReference type="SAM" id="Phobius"/>
    </source>
</evidence>
<keyword evidence="8 15" id="KW-0862">Zinc</keyword>
<comment type="caution">
    <text evidence="15">Lacks conserved residue(s) required for the propagation of feature annotation.</text>
</comment>
<dbReference type="GO" id="GO:0004222">
    <property type="term" value="F:metalloendopeptidase activity"/>
    <property type="evidence" value="ECO:0007669"/>
    <property type="project" value="UniProtKB-UniRule"/>
</dbReference>
<dbReference type="InterPro" id="IPR001506">
    <property type="entry name" value="Peptidase_M12A"/>
</dbReference>
<keyword evidence="4 18" id="KW-0812">Transmembrane</keyword>
<dbReference type="AlphaFoldDB" id="A0ABD1JRB7"/>
<dbReference type="SUPFAM" id="SSF55486">
    <property type="entry name" value="Metalloproteases ('zincins'), catalytic domain"/>
    <property type="match status" value="1"/>
</dbReference>
<keyword evidence="7 15" id="KW-0378">Hydrolase</keyword>
<evidence type="ECO:0000256" key="10">
    <source>
        <dbReference type="ARBA" id="ARBA00023049"/>
    </source>
</evidence>
<dbReference type="FunFam" id="2.60.210.10:FF:000009">
    <property type="entry name" value="Meprin A subunit"/>
    <property type="match status" value="1"/>
</dbReference>
<dbReference type="CDD" id="cd06263">
    <property type="entry name" value="MAM"/>
    <property type="match status" value="1"/>
</dbReference>
<keyword evidence="11 18" id="KW-0472">Membrane</keyword>
<dbReference type="PRINTS" id="PR00020">
    <property type="entry name" value="MAMDOMAIN"/>
</dbReference>